<feature type="transmembrane region" description="Helical" evidence="1">
    <location>
        <begin position="37"/>
        <end position="58"/>
    </location>
</feature>
<dbReference type="AlphaFoldDB" id="A0A4R2K1C4"/>
<dbReference type="InterPro" id="IPR006976">
    <property type="entry name" value="VanZ-like"/>
</dbReference>
<dbReference type="RefSeq" id="WP_132111917.1">
    <property type="nucleotide sequence ID" value="NZ_SLWS01000001.1"/>
</dbReference>
<keyword evidence="1" id="KW-0472">Membrane</keyword>
<accession>A0A4R2K1C4</accession>
<dbReference type="EMBL" id="SLWS01000001">
    <property type="protein sequence ID" value="TCO65497.1"/>
    <property type="molecule type" value="Genomic_DNA"/>
</dbReference>
<keyword evidence="4" id="KW-1185">Reference proteome</keyword>
<feature type="transmembrane region" description="Helical" evidence="1">
    <location>
        <begin position="12"/>
        <end position="30"/>
    </location>
</feature>
<feature type="transmembrane region" description="Helical" evidence="1">
    <location>
        <begin position="117"/>
        <end position="140"/>
    </location>
</feature>
<proteinExistence type="predicted"/>
<feature type="transmembrane region" description="Helical" evidence="1">
    <location>
        <begin position="152"/>
        <end position="170"/>
    </location>
</feature>
<feature type="transmembrane region" description="Helical" evidence="1">
    <location>
        <begin position="88"/>
        <end position="110"/>
    </location>
</feature>
<protein>
    <submittedName>
        <fullName evidence="3">Glycopeptide antibiotics resistance protein</fullName>
    </submittedName>
</protein>
<sequence>MTPSQLTALHSGLIIFLVTWPVVVLVQLAGRRRARTVMSGAVVTLYASLAVAIVLLPLPGPHTHRPVQTIQLVPFQWVLDFVGGDPRAFTQVVLNVLLFVPVGVFARTLWRRNLRQAVLIGFAFALLIEITQLTANFGTAPFAYRIFDVDDLMTNTLGAAFGWIVANALVRVPDPVRAMPLPKDRVLRG</sequence>
<evidence type="ECO:0000313" key="3">
    <source>
        <dbReference type="EMBL" id="TCO65497.1"/>
    </source>
</evidence>
<dbReference type="PANTHER" id="PTHR36834:SF1">
    <property type="entry name" value="INTEGRAL MEMBRANE PROTEIN"/>
    <property type="match status" value="1"/>
</dbReference>
<keyword evidence="1" id="KW-0812">Transmembrane</keyword>
<dbReference type="Proteomes" id="UP000295680">
    <property type="component" value="Unassembled WGS sequence"/>
</dbReference>
<evidence type="ECO:0000259" key="2">
    <source>
        <dbReference type="Pfam" id="PF04892"/>
    </source>
</evidence>
<evidence type="ECO:0000313" key="4">
    <source>
        <dbReference type="Proteomes" id="UP000295680"/>
    </source>
</evidence>
<name>A0A4R2K1C4_9PSEU</name>
<dbReference type="PANTHER" id="PTHR36834">
    <property type="entry name" value="MEMBRANE PROTEIN-RELATED"/>
    <property type="match status" value="1"/>
</dbReference>
<reference evidence="3 4" key="1">
    <citation type="submission" date="2019-03" db="EMBL/GenBank/DDBJ databases">
        <title>Genomic Encyclopedia of Type Strains, Phase IV (KMG-IV): sequencing the most valuable type-strain genomes for metagenomic binning, comparative biology and taxonomic classification.</title>
        <authorList>
            <person name="Goeker M."/>
        </authorList>
    </citation>
    <scope>NUCLEOTIDE SEQUENCE [LARGE SCALE GENOMIC DNA]</scope>
    <source>
        <strain evidence="3 4">DSM 45934</strain>
    </source>
</reference>
<dbReference type="InterPro" id="IPR053150">
    <property type="entry name" value="Teicoplanin_resist-assoc"/>
</dbReference>
<organism evidence="3 4">
    <name type="scientific">Actinocrispum wychmicini</name>
    <dbReference type="NCBI Taxonomy" id="1213861"/>
    <lineage>
        <taxon>Bacteria</taxon>
        <taxon>Bacillati</taxon>
        <taxon>Actinomycetota</taxon>
        <taxon>Actinomycetes</taxon>
        <taxon>Pseudonocardiales</taxon>
        <taxon>Pseudonocardiaceae</taxon>
        <taxon>Actinocrispum</taxon>
    </lineage>
</organism>
<evidence type="ECO:0000256" key="1">
    <source>
        <dbReference type="SAM" id="Phobius"/>
    </source>
</evidence>
<comment type="caution">
    <text evidence="3">The sequence shown here is derived from an EMBL/GenBank/DDBJ whole genome shotgun (WGS) entry which is preliminary data.</text>
</comment>
<feature type="domain" description="VanZ-like" evidence="2">
    <location>
        <begin position="44"/>
        <end position="167"/>
    </location>
</feature>
<keyword evidence="1" id="KW-1133">Transmembrane helix</keyword>
<dbReference type="Pfam" id="PF04892">
    <property type="entry name" value="VanZ"/>
    <property type="match status" value="1"/>
</dbReference>
<gene>
    <name evidence="3" type="ORF">EV192_1011289</name>
</gene>
<dbReference type="OrthoDB" id="4822551at2"/>